<name>A0A6J6BAU1_9ZZZZ</name>
<dbReference type="SUPFAM" id="SSF52980">
    <property type="entry name" value="Restriction endonuclease-like"/>
    <property type="match status" value="1"/>
</dbReference>
<dbReference type="Pfam" id="PF12705">
    <property type="entry name" value="PDDEXK_1"/>
    <property type="match status" value="1"/>
</dbReference>
<dbReference type="InterPro" id="IPR011604">
    <property type="entry name" value="PDDEXK-like_dom_sf"/>
</dbReference>
<sequence>MEPNSQLRLSPSRVNDFTNCPQLYKYRAILNLPEKISLDAERGKLVHSVLEDLYELPREGRVIRSALELLPIKWQEHLNSKPELAAEITSEKEWIDRAEALITTYFTLENPTTFDPTYRELHLERDLREEVYLHGYVDRLDVAPTGEVRIVDYKTGKSPKAGWEEKALFQLRVYALLYWRNEGVIPKLLQLIYLGDSRVVKSEPTEAQLVSTERILGNIADEILTAIDTDHFPTKKSRLCDWCSFKEICPAFN</sequence>
<accession>A0A6J6BAU1</accession>
<protein>
    <submittedName>
        <fullName evidence="2">Unannotated protein</fullName>
    </submittedName>
</protein>
<dbReference type="AlphaFoldDB" id="A0A6J6BAU1"/>
<evidence type="ECO:0000259" key="1">
    <source>
        <dbReference type="Pfam" id="PF12705"/>
    </source>
</evidence>
<dbReference type="InterPro" id="IPR038726">
    <property type="entry name" value="PDDEXK_AddAB-type"/>
</dbReference>
<proteinExistence type="predicted"/>
<feature type="domain" description="PD-(D/E)XK endonuclease-like" evidence="1">
    <location>
        <begin position="8"/>
        <end position="250"/>
    </location>
</feature>
<organism evidence="2">
    <name type="scientific">freshwater metagenome</name>
    <dbReference type="NCBI Taxonomy" id="449393"/>
    <lineage>
        <taxon>unclassified sequences</taxon>
        <taxon>metagenomes</taxon>
        <taxon>ecological metagenomes</taxon>
    </lineage>
</organism>
<evidence type="ECO:0000313" key="2">
    <source>
        <dbReference type="EMBL" id="CAB4535509.1"/>
    </source>
</evidence>
<gene>
    <name evidence="2" type="ORF">UFOPK1440_00089</name>
</gene>
<reference evidence="2" key="1">
    <citation type="submission" date="2020-05" db="EMBL/GenBank/DDBJ databases">
        <authorList>
            <person name="Chiriac C."/>
            <person name="Salcher M."/>
            <person name="Ghai R."/>
            <person name="Kavagutti S V."/>
        </authorList>
    </citation>
    <scope>NUCLEOTIDE SEQUENCE</scope>
</reference>
<dbReference type="EMBL" id="CAEZSP010000002">
    <property type="protein sequence ID" value="CAB4535509.1"/>
    <property type="molecule type" value="Genomic_DNA"/>
</dbReference>
<dbReference type="InterPro" id="IPR011335">
    <property type="entry name" value="Restrct_endonuc-II-like"/>
</dbReference>
<dbReference type="Gene3D" id="3.90.320.10">
    <property type="match status" value="1"/>
</dbReference>